<dbReference type="HOGENOM" id="CLU_070764_2_1_9"/>
<dbReference type="eggNOG" id="COG1145">
    <property type="taxonomic scope" value="Bacteria"/>
</dbReference>
<dbReference type="PaxDb" id="411902-CLOBOL_06213"/>
<dbReference type="GO" id="GO:0046872">
    <property type="term" value="F:metal ion binding"/>
    <property type="evidence" value="ECO:0007669"/>
    <property type="project" value="UniProtKB-KW"/>
</dbReference>
<protein>
    <recommendedName>
        <fullName evidence="6">4Fe-4S ferredoxin-type domain-containing protein</fullName>
    </recommendedName>
</protein>
<dbReference type="SUPFAM" id="SSF54862">
    <property type="entry name" value="4Fe-4S ferredoxins"/>
    <property type="match status" value="1"/>
</dbReference>
<gene>
    <name evidence="7" type="ORF">CLOBOL_06213</name>
</gene>
<feature type="domain" description="4Fe-4S ferredoxin-type" evidence="6">
    <location>
        <begin position="36"/>
        <end position="64"/>
    </location>
</feature>
<dbReference type="AlphaFoldDB" id="A8S1Y7"/>
<dbReference type="Pfam" id="PF13237">
    <property type="entry name" value="Fer4_10"/>
    <property type="match status" value="1"/>
</dbReference>
<accession>A8S1Y7</accession>
<dbReference type="Pfam" id="PF00881">
    <property type="entry name" value="Nitroreductase"/>
    <property type="match status" value="1"/>
</dbReference>
<evidence type="ECO:0000256" key="5">
    <source>
        <dbReference type="ARBA" id="ARBA00023014"/>
    </source>
</evidence>
<evidence type="ECO:0000256" key="1">
    <source>
        <dbReference type="ARBA" id="ARBA00007118"/>
    </source>
</evidence>
<name>A8S1Y7_ENTBW</name>
<keyword evidence="4" id="KW-0408">Iron</keyword>
<dbReference type="SUPFAM" id="SSF55469">
    <property type="entry name" value="FMN-dependent nitroreductase-like"/>
    <property type="match status" value="1"/>
</dbReference>
<dbReference type="InterPro" id="IPR000415">
    <property type="entry name" value="Nitroreductase-like"/>
</dbReference>
<evidence type="ECO:0000256" key="3">
    <source>
        <dbReference type="ARBA" id="ARBA00023002"/>
    </source>
</evidence>
<dbReference type="eggNOG" id="COG0778">
    <property type="taxonomic scope" value="Bacteria"/>
</dbReference>
<dbReference type="GO" id="GO:0016491">
    <property type="term" value="F:oxidoreductase activity"/>
    <property type="evidence" value="ECO:0007669"/>
    <property type="project" value="UniProtKB-KW"/>
</dbReference>
<evidence type="ECO:0000256" key="4">
    <source>
        <dbReference type="ARBA" id="ARBA00023004"/>
    </source>
</evidence>
<dbReference type="GO" id="GO:0051536">
    <property type="term" value="F:iron-sulfur cluster binding"/>
    <property type="evidence" value="ECO:0007669"/>
    <property type="project" value="UniProtKB-KW"/>
</dbReference>
<dbReference type="EMBL" id="ABCC02000047">
    <property type="protein sequence ID" value="EDP13648.1"/>
    <property type="molecule type" value="Genomic_DNA"/>
</dbReference>
<dbReference type="PANTHER" id="PTHR43673">
    <property type="entry name" value="NAD(P)H NITROREDUCTASE YDGI-RELATED"/>
    <property type="match status" value="1"/>
</dbReference>
<dbReference type="Proteomes" id="UP000005396">
    <property type="component" value="Unassembled WGS sequence"/>
</dbReference>
<dbReference type="PROSITE" id="PS00198">
    <property type="entry name" value="4FE4S_FER_1"/>
    <property type="match status" value="1"/>
</dbReference>
<reference evidence="7 8" key="1">
    <citation type="submission" date="2007-08" db="EMBL/GenBank/DDBJ databases">
        <authorList>
            <person name="Fulton L."/>
            <person name="Clifton S."/>
            <person name="Fulton B."/>
            <person name="Xu J."/>
            <person name="Minx P."/>
            <person name="Pepin K.H."/>
            <person name="Johnson M."/>
            <person name="Thiruvilangam P."/>
            <person name="Bhonagiri V."/>
            <person name="Nash W.E."/>
            <person name="Mardis E.R."/>
            <person name="Wilson R.K."/>
        </authorList>
    </citation>
    <scope>NUCLEOTIDE SEQUENCE [LARGE SCALE GENOMIC DNA]</scope>
    <source>
        <strain evidence="8">ATCC BAA-613 / DSM 15670 / CCUG 46953 / JCM 12243 / WAL 16351</strain>
    </source>
</reference>
<dbReference type="PROSITE" id="PS51379">
    <property type="entry name" value="4FE4S_FER_2"/>
    <property type="match status" value="2"/>
</dbReference>
<evidence type="ECO:0000256" key="2">
    <source>
        <dbReference type="ARBA" id="ARBA00022723"/>
    </source>
</evidence>
<feature type="domain" description="4Fe-4S ferredoxin-type" evidence="6">
    <location>
        <begin position="65"/>
        <end position="93"/>
    </location>
</feature>
<reference evidence="7 8" key="2">
    <citation type="submission" date="2007-09" db="EMBL/GenBank/DDBJ databases">
        <title>Draft genome sequence of Clostridium bolteae (ATCC BAA-613).</title>
        <authorList>
            <person name="Sudarsanam P."/>
            <person name="Ley R."/>
            <person name="Guruge J."/>
            <person name="Turnbaugh P.J."/>
            <person name="Mahowald M."/>
            <person name="Liep D."/>
            <person name="Gordon J."/>
        </authorList>
    </citation>
    <scope>NUCLEOTIDE SEQUENCE [LARGE SCALE GENOMIC DNA]</scope>
    <source>
        <strain evidence="8">ATCC BAA-613 / DSM 15670 / CCUG 46953 / JCM 12243 / WAL 16351</strain>
    </source>
</reference>
<evidence type="ECO:0000313" key="7">
    <source>
        <dbReference type="EMBL" id="EDP13648.1"/>
    </source>
</evidence>
<dbReference type="InterPro" id="IPR017900">
    <property type="entry name" value="4Fe4S_Fe_S_CS"/>
</dbReference>
<comment type="caution">
    <text evidence="7">The sequence shown here is derived from an EMBL/GenBank/DDBJ whole genome shotgun (WGS) entry which is preliminary data.</text>
</comment>
<keyword evidence="2" id="KW-0479">Metal-binding</keyword>
<dbReference type="InterPro" id="IPR029479">
    <property type="entry name" value="Nitroreductase"/>
</dbReference>
<organism evidence="7 8">
    <name type="scientific">Enterocloster bolteae (strain ATCC BAA-613 / DSM 15670 / CCUG 46953 / JCM 12243 / WAL 16351)</name>
    <name type="common">Clostridium bolteae</name>
    <dbReference type="NCBI Taxonomy" id="411902"/>
    <lineage>
        <taxon>Bacteria</taxon>
        <taxon>Bacillati</taxon>
        <taxon>Bacillota</taxon>
        <taxon>Clostridia</taxon>
        <taxon>Lachnospirales</taxon>
        <taxon>Lachnospiraceae</taxon>
        <taxon>Enterocloster</taxon>
    </lineage>
</organism>
<sequence>MGQELDSWFQEPVLQCHFPWVIIFSMSDKESKEEIHMVEINRNACTGCGQCMSDCIANNLFLREGKAEVSGNCILCGHCVAVCPLNAVSIPEYDMGDVEELSQEQAGLDSDRLLKAIKYRRSVRRFKQKPVSSGDLDMLLQAGRYTATAKNMQDCRFIFVQKELEILKTLIWDGIGRILDSPAPGPAQAYRGFYEAHMADSKQDYLFRNAPAVLFIASEANIDAGLAAQNMELMGVSLGLGFLYNGYLRRAAEMNPQVLDWLGVGEKKIEACALLGYPDITYKRTAPRRAADVIFR</sequence>
<evidence type="ECO:0000313" key="8">
    <source>
        <dbReference type="Proteomes" id="UP000005396"/>
    </source>
</evidence>
<dbReference type="PANTHER" id="PTHR43673:SF10">
    <property type="entry name" value="NADH DEHYDROGENASE_NAD(P)H NITROREDUCTASE XCC3605-RELATED"/>
    <property type="match status" value="1"/>
</dbReference>
<comment type="similarity">
    <text evidence="1">Belongs to the nitroreductase family.</text>
</comment>
<evidence type="ECO:0000259" key="6">
    <source>
        <dbReference type="PROSITE" id="PS51379"/>
    </source>
</evidence>
<proteinExistence type="inferred from homology"/>
<dbReference type="Gene3D" id="3.30.70.20">
    <property type="match status" value="1"/>
</dbReference>
<dbReference type="InterPro" id="IPR017896">
    <property type="entry name" value="4Fe4S_Fe-S-bd"/>
</dbReference>
<keyword evidence="5" id="KW-0411">Iron-sulfur</keyword>
<keyword evidence="3" id="KW-0560">Oxidoreductase</keyword>
<dbReference type="Gene3D" id="3.40.109.10">
    <property type="entry name" value="NADH Oxidase"/>
    <property type="match status" value="1"/>
</dbReference>